<gene>
    <name evidence="2" type="ORF">BDV28DRAFT_36939</name>
</gene>
<feature type="chain" id="PRO_5024980212" description="IgE-binding protein" evidence="1">
    <location>
        <begin position="16"/>
        <end position="202"/>
    </location>
</feature>
<feature type="signal peptide" evidence="1">
    <location>
        <begin position="1"/>
        <end position="15"/>
    </location>
</feature>
<organism evidence="2 3">
    <name type="scientific">Aspergillus coremiiformis</name>
    <dbReference type="NCBI Taxonomy" id="138285"/>
    <lineage>
        <taxon>Eukaryota</taxon>
        <taxon>Fungi</taxon>
        <taxon>Dikarya</taxon>
        <taxon>Ascomycota</taxon>
        <taxon>Pezizomycotina</taxon>
        <taxon>Eurotiomycetes</taxon>
        <taxon>Eurotiomycetidae</taxon>
        <taxon>Eurotiales</taxon>
        <taxon>Aspergillaceae</taxon>
        <taxon>Aspergillus</taxon>
        <taxon>Aspergillus subgen. Circumdati</taxon>
    </lineage>
</organism>
<evidence type="ECO:0000256" key="1">
    <source>
        <dbReference type="SAM" id="SignalP"/>
    </source>
</evidence>
<keyword evidence="1" id="KW-0732">Signal</keyword>
<dbReference type="PANTHER" id="PTHR42047:SF1">
    <property type="entry name" value="PROTEIN, PUTATIVE (AFU_ORTHOLOGUE AFUA_6G03560)-RELATED"/>
    <property type="match status" value="1"/>
</dbReference>
<dbReference type="InterPro" id="IPR052820">
    <property type="entry name" value="PhiA_domain"/>
</dbReference>
<evidence type="ECO:0000313" key="3">
    <source>
        <dbReference type="Proteomes" id="UP000327118"/>
    </source>
</evidence>
<protein>
    <recommendedName>
        <fullName evidence="4">IgE-binding protein</fullName>
    </recommendedName>
</protein>
<proteinExistence type="predicted"/>
<evidence type="ECO:0008006" key="4">
    <source>
        <dbReference type="Google" id="ProtNLM"/>
    </source>
</evidence>
<accession>A0A5N6YYS6</accession>
<dbReference type="OrthoDB" id="5430620at2759"/>
<reference evidence="3" key="1">
    <citation type="submission" date="2019-04" db="EMBL/GenBank/DDBJ databases">
        <title>Friends and foes A comparative genomics studyof 23 Aspergillus species from section Flavi.</title>
        <authorList>
            <consortium name="DOE Joint Genome Institute"/>
            <person name="Kjaerbolling I."/>
            <person name="Vesth T."/>
            <person name="Frisvad J.C."/>
            <person name="Nybo J.L."/>
            <person name="Theobald S."/>
            <person name="Kildgaard S."/>
            <person name="Isbrandt T."/>
            <person name="Kuo A."/>
            <person name="Sato A."/>
            <person name="Lyhne E.K."/>
            <person name="Kogle M.E."/>
            <person name="Wiebenga A."/>
            <person name="Kun R.S."/>
            <person name="Lubbers R.J."/>
            <person name="Makela M.R."/>
            <person name="Barry K."/>
            <person name="Chovatia M."/>
            <person name="Clum A."/>
            <person name="Daum C."/>
            <person name="Haridas S."/>
            <person name="He G."/>
            <person name="LaButti K."/>
            <person name="Lipzen A."/>
            <person name="Mondo S."/>
            <person name="Riley R."/>
            <person name="Salamov A."/>
            <person name="Simmons B.A."/>
            <person name="Magnuson J.K."/>
            <person name="Henrissat B."/>
            <person name="Mortensen U.H."/>
            <person name="Larsen T.O."/>
            <person name="Devries R.P."/>
            <person name="Grigoriev I.V."/>
            <person name="Machida M."/>
            <person name="Baker S.E."/>
            <person name="Andersen M.R."/>
        </authorList>
    </citation>
    <scope>NUCLEOTIDE SEQUENCE [LARGE SCALE GENOMIC DNA]</scope>
    <source>
        <strain evidence="3">CBS 553.77</strain>
    </source>
</reference>
<name>A0A5N6YYS6_9EURO</name>
<dbReference type="PANTHER" id="PTHR42047">
    <property type="entry name" value="PROTEIN, PUTATIVE (AFU_ORTHOLOGUE AFUA_6G03560)-RELATED"/>
    <property type="match status" value="1"/>
</dbReference>
<sequence length="202" mass="20910">MKFFAISSLIAAVVALPSVPAPAPKVRNNPNAFTVVASRSASPIHFLSLNAARSHFYLGGKASSYCPENVQRLGACPAGKETALIGDTYLAVAVPGGQSIYVDPKGALAFTVPHSSFTPPDSSTEGFAYKASKNGGLGRWSLKQGLMACPTTNATAVPGNPRWQVFAALKNATVPTGNVQDCLGFSAVTASRNGSAAAYEYL</sequence>
<dbReference type="Proteomes" id="UP000327118">
    <property type="component" value="Unassembled WGS sequence"/>
</dbReference>
<dbReference type="AlphaFoldDB" id="A0A5N6YYS6"/>
<dbReference type="EMBL" id="ML739219">
    <property type="protein sequence ID" value="KAE8350532.1"/>
    <property type="molecule type" value="Genomic_DNA"/>
</dbReference>
<keyword evidence="3" id="KW-1185">Reference proteome</keyword>
<evidence type="ECO:0000313" key="2">
    <source>
        <dbReference type="EMBL" id="KAE8350532.1"/>
    </source>
</evidence>